<dbReference type="RefSeq" id="WP_035163903.1">
    <property type="nucleotide sequence ID" value="NZ_AZTB01000041.1"/>
</dbReference>
<dbReference type="InterPro" id="IPR036890">
    <property type="entry name" value="HATPase_C_sf"/>
</dbReference>
<accession>A0A096DLD6</accession>
<organism evidence="2 3">
    <name type="scientific">Caloranaerobacter azorensis H53214</name>
    <dbReference type="NCBI Taxonomy" id="1156417"/>
    <lineage>
        <taxon>Bacteria</taxon>
        <taxon>Bacillati</taxon>
        <taxon>Bacillota</taxon>
        <taxon>Tissierellia</taxon>
        <taxon>Tissierellales</taxon>
        <taxon>Thermohalobacteraceae</taxon>
        <taxon>Caloranaerobacter</taxon>
    </lineage>
</organism>
<dbReference type="EMBL" id="AZTB01000041">
    <property type="protein sequence ID" value="KGG80066.1"/>
    <property type="molecule type" value="Genomic_DNA"/>
</dbReference>
<name>A0A096DLD6_9FIRM</name>
<dbReference type="Proteomes" id="UP000029622">
    <property type="component" value="Unassembled WGS sequence"/>
</dbReference>
<protein>
    <recommendedName>
        <fullName evidence="1">Histidine kinase/HSP90-like ATPase domain-containing protein</fullName>
    </recommendedName>
</protein>
<dbReference type="Gene3D" id="3.30.565.10">
    <property type="entry name" value="Histidine kinase-like ATPase, C-terminal domain"/>
    <property type="match status" value="1"/>
</dbReference>
<proteinExistence type="predicted"/>
<dbReference type="InterPro" id="IPR003594">
    <property type="entry name" value="HATPase_dom"/>
</dbReference>
<feature type="domain" description="Histidine kinase/HSP90-like ATPase" evidence="1">
    <location>
        <begin position="17"/>
        <end position="132"/>
    </location>
</feature>
<evidence type="ECO:0000259" key="1">
    <source>
        <dbReference type="Pfam" id="PF13581"/>
    </source>
</evidence>
<sequence>MVEAANQNKGDIIKLTIPAMAEYVSVVRLTSSAIASRIGFDIEEIEDIKVAIAEACTMIIKNGEKQNIDINFEILADILKISVQVKYFVCQERDNKVSDVYDNKSLSILIIESLMDKVECESCDGIVCLKMMKKLRVDV</sequence>
<gene>
    <name evidence="2" type="ORF">Y919_08250</name>
</gene>
<dbReference type="AlphaFoldDB" id="A0A096DLD6"/>
<dbReference type="STRING" id="1156417.Y919_08250"/>
<comment type="caution">
    <text evidence="2">The sequence shown here is derived from an EMBL/GenBank/DDBJ whole genome shotgun (WGS) entry which is preliminary data.</text>
</comment>
<dbReference type="Pfam" id="PF13581">
    <property type="entry name" value="HATPase_c_2"/>
    <property type="match status" value="1"/>
</dbReference>
<evidence type="ECO:0000313" key="2">
    <source>
        <dbReference type="EMBL" id="KGG80066.1"/>
    </source>
</evidence>
<evidence type="ECO:0000313" key="3">
    <source>
        <dbReference type="Proteomes" id="UP000029622"/>
    </source>
</evidence>
<reference evidence="2 3" key="1">
    <citation type="submission" date="2013-12" db="EMBL/GenBank/DDBJ databases">
        <title>Draft genome sequence of Caloranaerobacter sp. H53214.</title>
        <authorList>
            <person name="Jiang L.J."/>
            <person name="Shao Z.Z."/>
            <person name="Long M.N."/>
        </authorList>
    </citation>
    <scope>NUCLEOTIDE SEQUENCE [LARGE SCALE GENOMIC DNA]</scope>
    <source>
        <strain evidence="2 3">H53214</strain>
    </source>
</reference>